<dbReference type="InterPro" id="IPR016032">
    <property type="entry name" value="Sig_transdc_resp-reg_C-effctor"/>
</dbReference>
<dbReference type="InterPro" id="IPR036388">
    <property type="entry name" value="WH-like_DNA-bd_sf"/>
</dbReference>
<evidence type="ECO:0000256" key="2">
    <source>
        <dbReference type="ARBA" id="ARBA00023125"/>
    </source>
</evidence>
<dbReference type="RefSeq" id="WP_270049426.1">
    <property type="nucleotide sequence ID" value="NZ_CP054475.1"/>
</dbReference>
<evidence type="ECO:0000259" key="4">
    <source>
        <dbReference type="PROSITE" id="PS50043"/>
    </source>
</evidence>
<evidence type="ECO:0000313" key="6">
    <source>
        <dbReference type="Proteomes" id="UP001065322"/>
    </source>
</evidence>
<dbReference type="Pfam" id="PF00196">
    <property type="entry name" value="GerE"/>
    <property type="match status" value="1"/>
</dbReference>
<evidence type="ECO:0000256" key="3">
    <source>
        <dbReference type="ARBA" id="ARBA00023163"/>
    </source>
</evidence>
<dbReference type="Pfam" id="PF17874">
    <property type="entry name" value="TPR_MalT"/>
    <property type="match status" value="1"/>
</dbReference>
<dbReference type="PANTHER" id="PTHR44688">
    <property type="entry name" value="DNA-BINDING TRANSCRIPTIONAL ACTIVATOR DEVR_DOSR"/>
    <property type="match status" value="1"/>
</dbReference>
<dbReference type="Pfam" id="PF25873">
    <property type="entry name" value="WHD_MalT"/>
    <property type="match status" value="1"/>
</dbReference>
<dbReference type="SUPFAM" id="SSF52540">
    <property type="entry name" value="P-loop containing nucleoside triphosphate hydrolases"/>
    <property type="match status" value="1"/>
</dbReference>
<keyword evidence="6" id="KW-1185">Reference proteome</keyword>
<proteinExistence type="predicted"/>
<dbReference type="EMBL" id="CP054475">
    <property type="protein sequence ID" value="UXD88484.1"/>
    <property type="molecule type" value="Genomic_DNA"/>
</dbReference>
<dbReference type="InterPro" id="IPR000792">
    <property type="entry name" value="Tscrpt_reg_LuxR_C"/>
</dbReference>
<keyword evidence="1" id="KW-0805">Transcription regulation</keyword>
<gene>
    <name evidence="5" type="ORF">HUF19_14075</name>
</gene>
<dbReference type="Gene3D" id="1.25.40.10">
    <property type="entry name" value="Tetratricopeptide repeat domain"/>
    <property type="match status" value="1"/>
</dbReference>
<name>A0ABY6ADH1_9GAMM</name>
<dbReference type="SUPFAM" id="SSF46894">
    <property type="entry name" value="C-terminal effector domain of the bipartite response regulators"/>
    <property type="match status" value="1"/>
</dbReference>
<dbReference type="SUPFAM" id="SSF48452">
    <property type="entry name" value="TPR-like"/>
    <property type="match status" value="1"/>
</dbReference>
<dbReference type="Proteomes" id="UP001065322">
    <property type="component" value="Chromosome"/>
</dbReference>
<dbReference type="SMART" id="SM00421">
    <property type="entry name" value="HTH_LUXR"/>
    <property type="match status" value="1"/>
</dbReference>
<dbReference type="InterPro" id="IPR027417">
    <property type="entry name" value="P-loop_NTPase"/>
</dbReference>
<accession>A0ABY6ADH1</accession>
<organism evidence="5 6">
    <name type="scientific">Thalassolituus hydrocarboniclasticus</name>
    <dbReference type="NCBI Taxonomy" id="2742796"/>
    <lineage>
        <taxon>Bacteria</taxon>
        <taxon>Pseudomonadati</taxon>
        <taxon>Pseudomonadota</taxon>
        <taxon>Gammaproteobacteria</taxon>
        <taxon>Oceanospirillales</taxon>
        <taxon>Oceanospirillaceae</taxon>
        <taxon>Thalassolituus</taxon>
    </lineage>
</organism>
<keyword evidence="3" id="KW-0804">Transcription</keyword>
<dbReference type="CDD" id="cd06170">
    <property type="entry name" value="LuxR_C_like"/>
    <property type="match status" value="1"/>
</dbReference>
<reference evidence="6" key="1">
    <citation type="submission" date="2020-06" db="EMBL/GenBank/DDBJ databases">
        <title>Thalassolituus marinus alknpb1M-1, a hydrocarbon-degrading bacterium isolated from the deep-sea overlying water using an in-situ strategy from the South China Sea basin.</title>
        <authorList>
            <person name="Dong C."/>
            <person name="Chen Y."/>
            <person name="Shao Z."/>
        </authorList>
    </citation>
    <scope>NUCLEOTIDE SEQUENCE [LARGE SCALE GENOMIC DNA]</scope>
    <source>
        <strain evidence="6">alknpb1M-1</strain>
    </source>
</reference>
<dbReference type="InterPro" id="IPR059106">
    <property type="entry name" value="WHD_MalT"/>
</dbReference>
<dbReference type="Gene3D" id="1.10.10.10">
    <property type="entry name" value="Winged helix-like DNA-binding domain superfamily/Winged helix DNA-binding domain"/>
    <property type="match status" value="1"/>
</dbReference>
<feature type="domain" description="HTH luxR-type" evidence="4">
    <location>
        <begin position="808"/>
        <end position="873"/>
    </location>
</feature>
<dbReference type="InterPro" id="IPR041617">
    <property type="entry name" value="TPR_MalT"/>
</dbReference>
<evidence type="ECO:0000256" key="1">
    <source>
        <dbReference type="ARBA" id="ARBA00023015"/>
    </source>
</evidence>
<protein>
    <submittedName>
        <fullName evidence="5">AAA family ATPase</fullName>
    </submittedName>
</protein>
<evidence type="ECO:0000313" key="5">
    <source>
        <dbReference type="EMBL" id="UXD88484.1"/>
    </source>
</evidence>
<dbReference type="PROSITE" id="PS50043">
    <property type="entry name" value="HTH_LUXR_2"/>
    <property type="match status" value="1"/>
</dbReference>
<dbReference type="Gene3D" id="3.40.50.300">
    <property type="entry name" value="P-loop containing nucleotide triphosphate hydrolases"/>
    <property type="match status" value="1"/>
</dbReference>
<keyword evidence="2" id="KW-0238">DNA-binding</keyword>
<sequence length="875" mass="97966">MVFTAKPDSSQSPWLESLDQKAVAAWVALKCRRPEASVHALDRAPLLLNALKQTRVVWVNAPAGYGKTALLADAARQAERDGTSVIWLTLDSRDTPDAFFLRHFLEAAERQLPGVATDALAHWYETGRRGHVDVEQVLLLWLQELASFERPLLLCFDDVHSLQDSDSWQVLNLIVEQLPAGVSMVLASRYIPNHLGRLRLNPALGWLGISELSFSDDETQQLLLLHGVDISPQQVQQLIQRLAGWPAGLAIWLACYRAAGRPLEPAVQLAQQELSDYLLGETLHRLPADLQQFVQQAAVLGSFNEELLQHCTGSAEYHQPLQQALRLNLFIEPQLNRPGWFRMHPVMAELLARQLPQQERSRLHHLAYNWLSEQRQPVTALHHARAAGLSREVQGWVERESEAILGNLDIAGLLSWFELLGDELLYSSPRLMAIAAWSWLLTHQREKAEAMINRLLQRQCLADFEEAALQGYLARLKGLLNQAEPLCKQALENLPSARFTLRILMSSTLAQLRLAQNDADGARIWNRLAQDLARQNNAPAMEALALFDYARIELNRGHIAHSREIVERGLALLGDYSEHGGLLPRGRLLLYRGVLRWLGGADDALLDETLQQGIAASTQVHDVSVCYGYAIMALRYTTAGDYAAALNALASAERLMQRWQVEADSYQWLMAVKANVWISQGKLSRAQDCLEQLLQGQSCAQLPRPELFPMLPALAVATQARLYLLAGKSADCLSEIDGWLRLRNSNLSVMLLQLLRGAALRAQNQHSESQQIFLQSGRVLQREGIGLDLFSWVPNLSDSLPQPQESEAPEISSGLSERELEVLRKIAQGLSNQEIADQLFISLHTVKTHARKINVKLAAKSRTQAIHRAQELRLI</sequence>
<dbReference type="InterPro" id="IPR011990">
    <property type="entry name" value="TPR-like_helical_dom_sf"/>
</dbReference>
<dbReference type="PRINTS" id="PR00038">
    <property type="entry name" value="HTHLUXR"/>
</dbReference>
<dbReference type="PANTHER" id="PTHR44688:SF16">
    <property type="entry name" value="DNA-BINDING TRANSCRIPTIONAL ACTIVATOR DEVR_DOSR"/>
    <property type="match status" value="1"/>
</dbReference>